<evidence type="ECO:0000313" key="1">
    <source>
        <dbReference type="EMBL" id="KOC23938.1"/>
    </source>
</evidence>
<comment type="caution">
    <text evidence="1">The sequence shown here is derived from an EMBL/GenBank/DDBJ whole genome shotgun (WGS) entry which is preliminary data.</text>
</comment>
<gene>
    <name evidence="1" type="ORF">GL58_02925</name>
</gene>
<accession>A0A0L7MQR9</accession>
<dbReference type="Proteomes" id="UP000037442">
    <property type="component" value="Unassembled WGS sequence"/>
</dbReference>
<dbReference type="PATRIC" id="fig|285.49.peg.610"/>
<dbReference type="EMBL" id="JNVD01000013">
    <property type="protein sequence ID" value="KOC23938.1"/>
    <property type="molecule type" value="Genomic_DNA"/>
</dbReference>
<protein>
    <submittedName>
        <fullName evidence="1">Uncharacterized protein</fullName>
    </submittedName>
</protein>
<sequence>MNNMTEKIIGLHASLFDDDSGAPITHFVIAQYTIRTLNSPGSQTVFQGYVSQSAFQAGKRPLTSRVIDVPQVPTGGDVVQWLYELAPTIEGTDLYGAVPVTASV</sequence>
<organism evidence="1 2">
    <name type="scientific">Comamonas testosteroni</name>
    <name type="common">Pseudomonas testosteroni</name>
    <dbReference type="NCBI Taxonomy" id="285"/>
    <lineage>
        <taxon>Bacteria</taxon>
        <taxon>Pseudomonadati</taxon>
        <taxon>Pseudomonadota</taxon>
        <taxon>Betaproteobacteria</taxon>
        <taxon>Burkholderiales</taxon>
        <taxon>Comamonadaceae</taxon>
        <taxon>Comamonas</taxon>
    </lineage>
</organism>
<evidence type="ECO:0000313" key="2">
    <source>
        <dbReference type="Proteomes" id="UP000037442"/>
    </source>
</evidence>
<dbReference type="AlphaFoldDB" id="A0A0L7MQR9"/>
<proteinExistence type="predicted"/>
<name>A0A0L7MQR9_COMTE</name>
<reference evidence="2" key="1">
    <citation type="submission" date="2014-06" db="EMBL/GenBank/DDBJ databases">
        <title>Draft genome sequence of C. testosteroni WDL7.</title>
        <authorList>
            <person name="Wu Y."/>
            <person name="Seshan H."/>
            <person name="Arumugam K."/>
        </authorList>
    </citation>
    <scope>NUCLEOTIDE SEQUENCE [LARGE SCALE GENOMIC DNA]</scope>
    <source>
        <strain evidence="2">WDL7</strain>
    </source>
</reference>